<protein>
    <recommendedName>
        <fullName evidence="1">Retrotransposon gag domain-containing protein</fullName>
    </recommendedName>
</protein>
<sequence length="169" mass="19872">MLLKPDPPEVYDGTVDVRAYIKFVTEATAYVRDGHVPSNRRVLKLSKFLKGKAYQFYLSTVADSPFDWRLKKFFTELYNHCFPLTYRMDQRGKLKRAFQNDKSVREYLAELDNLFNTIGLLDEREKVHKLWSGLTKKIQKGLWREKLNPEISSYDEVSRAAELVEIIES</sequence>
<dbReference type="HOGENOM" id="CLU_108608_0_0_1"/>
<name>A0A0D0C1Y4_9AGAR</name>
<dbReference type="EMBL" id="KN834853">
    <property type="protein sequence ID" value="KIK51832.1"/>
    <property type="molecule type" value="Genomic_DNA"/>
</dbReference>
<evidence type="ECO:0000313" key="2">
    <source>
        <dbReference type="EMBL" id="KIK51832.1"/>
    </source>
</evidence>
<dbReference type="InterPro" id="IPR005162">
    <property type="entry name" value="Retrotrans_gag_dom"/>
</dbReference>
<feature type="non-terminal residue" evidence="2">
    <location>
        <position position="169"/>
    </location>
</feature>
<feature type="domain" description="Retrotransposon gag" evidence="1">
    <location>
        <begin position="47"/>
        <end position="135"/>
    </location>
</feature>
<gene>
    <name evidence="2" type="ORF">GYMLUDRAFT_180880</name>
</gene>
<evidence type="ECO:0000313" key="3">
    <source>
        <dbReference type="Proteomes" id="UP000053593"/>
    </source>
</evidence>
<reference evidence="2 3" key="1">
    <citation type="submission" date="2014-04" db="EMBL/GenBank/DDBJ databases">
        <title>Evolutionary Origins and Diversification of the Mycorrhizal Mutualists.</title>
        <authorList>
            <consortium name="DOE Joint Genome Institute"/>
            <consortium name="Mycorrhizal Genomics Consortium"/>
            <person name="Kohler A."/>
            <person name="Kuo A."/>
            <person name="Nagy L.G."/>
            <person name="Floudas D."/>
            <person name="Copeland A."/>
            <person name="Barry K.W."/>
            <person name="Cichocki N."/>
            <person name="Veneault-Fourrey C."/>
            <person name="LaButti K."/>
            <person name="Lindquist E.A."/>
            <person name="Lipzen A."/>
            <person name="Lundell T."/>
            <person name="Morin E."/>
            <person name="Murat C."/>
            <person name="Riley R."/>
            <person name="Ohm R."/>
            <person name="Sun H."/>
            <person name="Tunlid A."/>
            <person name="Henrissat B."/>
            <person name="Grigoriev I.V."/>
            <person name="Hibbett D.S."/>
            <person name="Martin F."/>
        </authorList>
    </citation>
    <scope>NUCLEOTIDE SEQUENCE [LARGE SCALE GENOMIC DNA]</scope>
    <source>
        <strain evidence="2 3">FD-317 M1</strain>
    </source>
</reference>
<dbReference type="OrthoDB" id="3267748at2759"/>
<dbReference type="Proteomes" id="UP000053593">
    <property type="component" value="Unassembled WGS sequence"/>
</dbReference>
<keyword evidence="3" id="KW-1185">Reference proteome</keyword>
<organism evidence="2 3">
    <name type="scientific">Collybiopsis luxurians FD-317 M1</name>
    <dbReference type="NCBI Taxonomy" id="944289"/>
    <lineage>
        <taxon>Eukaryota</taxon>
        <taxon>Fungi</taxon>
        <taxon>Dikarya</taxon>
        <taxon>Basidiomycota</taxon>
        <taxon>Agaricomycotina</taxon>
        <taxon>Agaricomycetes</taxon>
        <taxon>Agaricomycetidae</taxon>
        <taxon>Agaricales</taxon>
        <taxon>Marasmiineae</taxon>
        <taxon>Omphalotaceae</taxon>
        <taxon>Collybiopsis</taxon>
        <taxon>Collybiopsis luxurians</taxon>
    </lineage>
</organism>
<dbReference type="AlphaFoldDB" id="A0A0D0C1Y4"/>
<proteinExistence type="predicted"/>
<accession>A0A0D0C1Y4</accession>
<dbReference type="Pfam" id="PF03732">
    <property type="entry name" value="Retrotrans_gag"/>
    <property type="match status" value="1"/>
</dbReference>
<evidence type="ECO:0000259" key="1">
    <source>
        <dbReference type="Pfam" id="PF03732"/>
    </source>
</evidence>